<dbReference type="EMBL" id="JACVVK020000020">
    <property type="protein sequence ID" value="KAK7503330.1"/>
    <property type="molecule type" value="Genomic_DNA"/>
</dbReference>
<protein>
    <submittedName>
        <fullName evidence="1">Uncharacterized protein</fullName>
    </submittedName>
</protein>
<dbReference type="AlphaFoldDB" id="A0ABD0LUJ3"/>
<keyword evidence="2" id="KW-1185">Reference proteome</keyword>
<sequence length="125" mass="13561">LSNGNVFSAAPNTRVFSVLTKSHVSAKVSVVLSAVSNGHVSQLSPTVPLSLDCLRQLRKSCLTVAASLHALPFRKAKRGRPMDSLLKCFGKMCDHHRSSQTNYQMLPTASGDVSIDRCPSRLRVL</sequence>
<gene>
    <name evidence="1" type="ORF">BaRGS_00005251</name>
</gene>
<organism evidence="1 2">
    <name type="scientific">Batillaria attramentaria</name>
    <dbReference type="NCBI Taxonomy" id="370345"/>
    <lineage>
        <taxon>Eukaryota</taxon>
        <taxon>Metazoa</taxon>
        <taxon>Spiralia</taxon>
        <taxon>Lophotrochozoa</taxon>
        <taxon>Mollusca</taxon>
        <taxon>Gastropoda</taxon>
        <taxon>Caenogastropoda</taxon>
        <taxon>Sorbeoconcha</taxon>
        <taxon>Cerithioidea</taxon>
        <taxon>Batillariidae</taxon>
        <taxon>Batillaria</taxon>
    </lineage>
</organism>
<accession>A0ABD0LUJ3</accession>
<dbReference type="Proteomes" id="UP001519460">
    <property type="component" value="Unassembled WGS sequence"/>
</dbReference>
<name>A0ABD0LUJ3_9CAEN</name>
<evidence type="ECO:0000313" key="2">
    <source>
        <dbReference type="Proteomes" id="UP001519460"/>
    </source>
</evidence>
<comment type="caution">
    <text evidence="1">The sequence shown here is derived from an EMBL/GenBank/DDBJ whole genome shotgun (WGS) entry which is preliminary data.</text>
</comment>
<proteinExistence type="predicted"/>
<evidence type="ECO:0000313" key="1">
    <source>
        <dbReference type="EMBL" id="KAK7503330.1"/>
    </source>
</evidence>
<feature type="non-terminal residue" evidence="1">
    <location>
        <position position="1"/>
    </location>
</feature>
<reference evidence="1 2" key="1">
    <citation type="journal article" date="2023" name="Sci. Data">
        <title>Genome assembly of the Korean intertidal mud-creeper Batillaria attramentaria.</title>
        <authorList>
            <person name="Patra A.K."/>
            <person name="Ho P.T."/>
            <person name="Jun S."/>
            <person name="Lee S.J."/>
            <person name="Kim Y."/>
            <person name="Won Y.J."/>
        </authorList>
    </citation>
    <scope>NUCLEOTIDE SEQUENCE [LARGE SCALE GENOMIC DNA]</scope>
    <source>
        <strain evidence="1">Wonlab-2016</strain>
    </source>
</reference>